<dbReference type="STRING" id="1802279.A3B34_02180"/>
<evidence type="ECO:0000313" key="1">
    <source>
        <dbReference type="EMBL" id="OHA07824.1"/>
    </source>
</evidence>
<gene>
    <name evidence="1" type="ORF">A3B34_02180</name>
</gene>
<comment type="caution">
    <text evidence="1">The sequence shown here is derived from an EMBL/GenBank/DDBJ whole genome shotgun (WGS) entry which is preliminary data.</text>
</comment>
<dbReference type="Proteomes" id="UP000176510">
    <property type="component" value="Unassembled WGS sequence"/>
</dbReference>
<protein>
    <recommendedName>
        <fullName evidence="3">NTP pyrophosphohydrolase MazG putative catalytic core domain-containing protein</fullName>
    </recommendedName>
</protein>
<dbReference type="Gene3D" id="1.10.287.1080">
    <property type="entry name" value="MazG-like"/>
    <property type="match status" value="1"/>
</dbReference>
<evidence type="ECO:0008006" key="3">
    <source>
        <dbReference type="Google" id="ProtNLM"/>
    </source>
</evidence>
<dbReference type="SUPFAM" id="SSF101386">
    <property type="entry name" value="all-alpha NTP pyrophosphatases"/>
    <property type="match status" value="1"/>
</dbReference>
<organism evidence="1 2">
    <name type="scientific">Candidatus Sungbacteria bacterium RIFCSPLOWO2_01_FULL_54_21</name>
    <dbReference type="NCBI Taxonomy" id="1802279"/>
    <lineage>
        <taxon>Bacteria</taxon>
        <taxon>Candidatus Sungiibacteriota</taxon>
    </lineage>
</organism>
<evidence type="ECO:0000313" key="2">
    <source>
        <dbReference type="Proteomes" id="UP000176510"/>
    </source>
</evidence>
<sequence length="104" mass="11876">MNLHELTEKVLHVEALYAERKKETSAKQWTAEETYAGMVSDIGDLGRLILAKEGFRKMPDMEKNLPHELAELLYAVLLLASQYGIDLSKAFLDEIARLEQRLSK</sequence>
<dbReference type="AlphaFoldDB" id="A0A1G2L8E9"/>
<accession>A0A1G2L8E9</accession>
<reference evidence="1 2" key="1">
    <citation type="journal article" date="2016" name="Nat. Commun.">
        <title>Thousands of microbial genomes shed light on interconnected biogeochemical processes in an aquifer system.</title>
        <authorList>
            <person name="Anantharaman K."/>
            <person name="Brown C.T."/>
            <person name="Hug L.A."/>
            <person name="Sharon I."/>
            <person name="Castelle C.J."/>
            <person name="Probst A.J."/>
            <person name="Thomas B.C."/>
            <person name="Singh A."/>
            <person name="Wilkins M.J."/>
            <person name="Karaoz U."/>
            <person name="Brodie E.L."/>
            <person name="Williams K.H."/>
            <person name="Hubbard S.S."/>
            <person name="Banfield J.F."/>
        </authorList>
    </citation>
    <scope>NUCLEOTIDE SEQUENCE [LARGE SCALE GENOMIC DNA]</scope>
</reference>
<name>A0A1G2L8E9_9BACT</name>
<dbReference type="EMBL" id="MHQR01000012">
    <property type="protein sequence ID" value="OHA07824.1"/>
    <property type="molecule type" value="Genomic_DNA"/>
</dbReference>
<proteinExistence type="predicted"/>